<feature type="domain" description="C3H1-type" evidence="6">
    <location>
        <begin position="236"/>
        <end position="263"/>
    </location>
</feature>
<dbReference type="InterPro" id="IPR045124">
    <property type="entry name" value="Su(sable)-like"/>
</dbReference>
<feature type="zinc finger region" description="C3H1-type" evidence="5">
    <location>
        <begin position="285"/>
        <end position="312"/>
    </location>
</feature>
<gene>
    <name evidence="7" type="ORF">NSCI0253_LOCUS35325</name>
</gene>
<evidence type="ECO:0000256" key="3">
    <source>
        <dbReference type="ARBA" id="ARBA00022771"/>
    </source>
</evidence>
<protein>
    <recommendedName>
        <fullName evidence="6">C3H1-type domain-containing protein</fullName>
    </recommendedName>
</protein>
<feature type="zinc finger region" description="C3H1-type" evidence="5">
    <location>
        <begin position="427"/>
        <end position="454"/>
    </location>
</feature>
<evidence type="ECO:0000259" key="6">
    <source>
        <dbReference type="PROSITE" id="PS50103"/>
    </source>
</evidence>
<feature type="zinc finger region" description="C3H1-type" evidence="5">
    <location>
        <begin position="72"/>
        <end position="99"/>
    </location>
</feature>
<dbReference type="SUPFAM" id="SSF90229">
    <property type="entry name" value="CCCH zinc finger"/>
    <property type="match status" value="9"/>
</dbReference>
<dbReference type="GO" id="GO:0045892">
    <property type="term" value="P:negative regulation of DNA-templated transcription"/>
    <property type="evidence" value="ECO:0007669"/>
    <property type="project" value="InterPro"/>
</dbReference>
<feature type="zinc finger region" description="C3H1-type" evidence="5">
    <location>
        <begin position="11"/>
        <end position="38"/>
    </location>
</feature>
<reference evidence="7" key="1">
    <citation type="submission" date="2021-01" db="EMBL/GenBank/DDBJ databases">
        <authorList>
            <person name="Corre E."/>
            <person name="Pelletier E."/>
            <person name="Niang G."/>
            <person name="Scheremetjew M."/>
            <person name="Finn R."/>
            <person name="Kale V."/>
            <person name="Holt S."/>
            <person name="Cochrane G."/>
            <person name="Meng A."/>
            <person name="Brown T."/>
            <person name="Cohen L."/>
        </authorList>
    </citation>
    <scope>NUCLEOTIDE SEQUENCE</scope>
</reference>
<dbReference type="GO" id="GO:0003723">
    <property type="term" value="F:RNA binding"/>
    <property type="evidence" value="ECO:0007669"/>
    <property type="project" value="InterPro"/>
</dbReference>
<dbReference type="Pfam" id="PF18044">
    <property type="entry name" value="zf-CCCH_4"/>
    <property type="match status" value="8"/>
</dbReference>
<feature type="zinc finger region" description="C3H1-type" evidence="5">
    <location>
        <begin position="236"/>
        <end position="263"/>
    </location>
</feature>
<keyword evidence="4 5" id="KW-0862">Zinc</keyword>
<feature type="zinc finger region" description="C3H1-type" evidence="5">
    <location>
        <begin position="377"/>
        <end position="404"/>
    </location>
</feature>
<keyword evidence="3 5" id="KW-0863">Zinc-finger</keyword>
<dbReference type="PROSITE" id="PS50103">
    <property type="entry name" value="ZF_C3H1"/>
    <property type="match status" value="9"/>
</dbReference>
<keyword evidence="1 5" id="KW-0479">Metal-binding</keyword>
<dbReference type="PANTHER" id="PTHR13119">
    <property type="entry name" value="ZINC FINGER CCCH DOMAIN-CONTAINING PROTEI"/>
    <property type="match status" value="1"/>
</dbReference>
<dbReference type="GO" id="GO:0005634">
    <property type="term" value="C:nucleus"/>
    <property type="evidence" value="ECO:0007669"/>
    <property type="project" value="TreeGrafter"/>
</dbReference>
<proteinExistence type="predicted"/>
<dbReference type="GO" id="GO:0008270">
    <property type="term" value="F:zinc ion binding"/>
    <property type="evidence" value="ECO:0007669"/>
    <property type="project" value="UniProtKB-KW"/>
</dbReference>
<feature type="zinc finger region" description="C3H1-type" evidence="5">
    <location>
        <begin position="186"/>
        <end position="208"/>
    </location>
</feature>
<feature type="domain" description="C3H1-type" evidence="6">
    <location>
        <begin position="130"/>
        <end position="152"/>
    </location>
</feature>
<dbReference type="InterPro" id="IPR000571">
    <property type="entry name" value="Znf_CCCH"/>
</dbReference>
<dbReference type="SMART" id="SM00356">
    <property type="entry name" value="ZnF_C3H1"/>
    <property type="match status" value="9"/>
</dbReference>
<dbReference type="AlphaFoldDB" id="A0A7S1AQ47"/>
<feature type="domain" description="C3H1-type" evidence="6">
    <location>
        <begin position="72"/>
        <end position="99"/>
    </location>
</feature>
<accession>A0A7S1AQ47</accession>
<keyword evidence="2" id="KW-0677">Repeat</keyword>
<feature type="zinc finger region" description="C3H1-type" evidence="5">
    <location>
        <begin position="333"/>
        <end position="359"/>
    </location>
</feature>
<feature type="domain" description="C3H1-type" evidence="6">
    <location>
        <begin position="186"/>
        <end position="208"/>
    </location>
</feature>
<sequence>MARGSQLGLAMVERPICRHFLQGKCTYGDQCSFSHETSGVGLKLAPGASSVPVAFGMAPTALAMLPGVASSPPLGKICRHWQVGRCTLGDQCNFQHGASSDMDGFEEIDPSFELELGPVKHRRDDHMTDVCRHFLEGRCTYGAACRFRHIEEEDVIVPFRPAKVSRVFEPVIDGLQSVTAGHSPSVCRHYLQGKCHYGELCAFSHDVDSAVPLVQVLPQVQFAQGSPVKQEVLMQSSLVPICRHWQQGRCNFGDACRFQHDGVGGVECELVPVISPPTILTSSFEPKPSLCRHWVEGKCQFGDACRFSHAGAGGFAYHELEPLAPPQVELPVARMSVCRHWQQGRCDRGDACRFSHEGPGNVQDPLFPLVPESPVEQRSKPVCRHFLNGRCSFGDQCGFSHDATVEELSFAPVFDAIPPASEFLLRPPSGGVCRHWLEGRCSYGDACRFPHECTSVQA</sequence>
<evidence type="ECO:0000256" key="2">
    <source>
        <dbReference type="ARBA" id="ARBA00022737"/>
    </source>
</evidence>
<evidence type="ECO:0000256" key="1">
    <source>
        <dbReference type="ARBA" id="ARBA00022723"/>
    </source>
</evidence>
<organism evidence="7">
    <name type="scientific">Noctiluca scintillans</name>
    <name type="common">Sea sparkle</name>
    <name type="synonym">Red tide dinoflagellate</name>
    <dbReference type="NCBI Taxonomy" id="2966"/>
    <lineage>
        <taxon>Eukaryota</taxon>
        <taxon>Sar</taxon>
        <taxon>Alveolata</taxon>
        <taxon>Dinophyceae</taxon>
        <taxon>Noctilucales</taxon>
        <taxon>Noctilucaceae</taxon>
        <taxon>Noctiluca</taxon>
    </lineage>
</organism>
<dbReference type="Gene3D" id="4.10.1000.10">
    <property type="entry name" value="Zinc finger, CCCH-type"/>
    <property type="match status" value="9"/>
</dbReference>
<feature type="domain" description="C3H1-type" evidence="6">
    <location>
        <begin position="427"/>
        <end position="454"/>
    </location>
</feature>
<feature type="domain" description="C3H1-type" evidence="6">
    <location>
        <begin position="11"/>
        <end position="38"/>
    </location>
</feature>
<evidence type="ECO:0000256" key="5">
    <source>
        <dbReference type="PROSITE-ProRule" id="PRU00723"/>
    </source>
</evidence>
<dbReference type="InterPro" id="IPR036855">
    <property type="entry name" value="Znf_CCCH_sf"/>
</dbReference>
<feature type="domain" description="C3H1-type" evidence="6">
    <location>
        <begin position="285"/>
        <end position="312"/>
    </location>
</feature>
<feature type="domain" description="C3H1-type" evidence="6">
    <location>
        <begin position="333"/>
        <end position="359"/>
    </location>
</feature>
<feature type="zinc finger region" description="C3H1-type" evidence="5">
    <location>
        <begin position="130"/>
        <end position="152"/>
    </location>
</feature>
<evidence type="ECO:0000256" key="4">
    <source>
        <dbReference type="ARBA" id="ARBA00022833"/>
    </source>
</evidence>
<dbReference type="EMBL" id="HBFQ01049522">
    <property type="protein sequence ID" value="CAD8860970.1"/>
    <property type="molecule type" value="Transcribed_RNA"/>
</dbReference>
<dbReference type="PANTHER" id="PTHR13119:SF12">
    <property type="entry name" value="PROTEIN SUPPRESSOR OF SABLE"/>
    <property type="match status" value="1"/>
</dbReference>
<feature type="domain" description="C3H1-type" evidence="6">
    <location>
        <begin position="377"/>
        <end position="404"/>
    </location>
</feature>
<dbReference type="InterPro" id="IPR041367">
    <property type="entry name" value="Znf-CCCH_4"/>
</dbReference>
<name>A0A7S1AQ47_NOCSC</name>
<dbReference type="Pfam" id="PF18345">
    <property type="entry name" value="zf_CCCH_4"/>
    <property type="match status" value="1"/>
</dbReference>
<evidence type="ECO:0000313" key="7">
    <source>
        <dbReference type="EMBL" id="CAD8860970.1"/>
    </source>
</evidence>